<dbReference type="Proteomes" id="UP000012174">
    <property type="component" value="Unassembled WGS sequence"/>
</dbReference>
<dbReference type="Pfam" id="PF13489">
    <property type="entry name" value="Methyltransf_23"/>
    <property type="match status" value="1"/>
</dbReference>
<dbReference type="EMBL" id="KB707125">
    <property type="protein sequence ID" value="EMR64082.1"/>
    <property type="molecule type" value="Genomic_DNA"/>
</dbReference>
<dbReference type="GO" id="GO:0008168">
    <property type="term" value="F:methyltransferase activity"/>
    <property type="evidence" value="ECO:0007669"/>
    <property type="project" value="UniProtKB-KW"/>
</dbReference>
<dbReference type="KEGG" id="ela:UCREL1_8959"/>
<proteinExistence type="inferred from homology"/>
<evidence type="ECO:0000313" key="3">
    <source>
        <dbReference type="Proteomes" id="UP000012174"/>
    </source>
</evidence>
<dbReference type="GO" id="GO:0032259">
    <property type="term" value="P:methylation"/>
    <property type="evidence" value="ECO:0007669"/>
    <property type="project" value="UniProtKB-KW"/>
</dbReference>
<dbReference type="eggNOG" id="ENOG502QWDP">
    <property type="taxonomic scope" value="Eukaryota"/>
</dbReference>
<dbReference type="SUPFAM" id="SSF53335">
    <property type="entry name" value="S-adenosyl-L-methionine-dependent methyltransferases"/>
    <property type="match status" value="1"/>
</dbReference>
<name>M7SIT6_EUTLA</name>
<accession>M7SIT6</accession>
<dbReference type="PANTHER" id="PTHR43591:SF14">
    <property type="entry name" value="METHYLTRANSFERASE"/>
    <property type="match status" value="1"/>
</dbReference>
<dbReference type="Gene3D" id="3.40.50.150">
    <property type="entry name" value="Vaccinia Virus protein VP39"/>
    <property type="match status" value="1"/>
</dbReference>
<organism evidence="2 3">
    <name type="scientific">Eutypa lata (strain UCR-EL1)</name>
    <name type="common">Grapevine dieback disease fungus</name>
    <name type="synonym">Eutypa armeniacae</name>
    <dbReference type="NCBI Taxonomy" id="1287681"/>
    <lineage>
        <taxon>Eukaryota</taxon>
        <taxon>Fungi</taxon>
        <taxon>Dikarya</taxon>
        <taxon>Ascomycota</taxon>
        <taxon>Pezizomycotina</taxon>
        <taxon>Sordariomycetes</taxon>
        <taxon>Xylariomycetidae</taxon>
        <taxon>Xylariales</taxon>
        <taxon>Diatrypaceae</taxon>
        <taxon>Eutypa</taxon>
    </lineage>
</organism>
<keyword evidence="2" id="KW-0489">Methyltransferase</keyword>
<dbReference type="PANTHER" id="PTHR43591">
    <property type="entry name" value="METHYLTRANSFERASE"/>
    <property type="match status" value="1"/>
</dbReference>
<dbReference type="CDD" id="cd02440">
    <property type="entry name" value="AdoMet_MTases"/>
    <property type="match status" value="1"/>
</dbReference>
<gene>
    <name evidence="2" type="ORF">UCREL1_8959</name>
</gene>
<keyword evidence="3" id="KW-1185">Reference proteome</keyword>
<evidence type="ECO:0000313" key="2">
    <source>
        <dbReference type="EMBL" id="EMR64082.1"/>
    </source>
</evidence>
<comment type="similarity">
    <text evidence="1">Belongs to the methyltransferase superfamily. LaeA methyltransferase family.</text>
</comment>
<evidence type="ECO:0000256" key="1">
    <source>
        <dbReference type="ARBA" id="ARBA00038158"/>
    </source>
</evidence>
<sequence>MHVCLKHLFGGKNYFAPLSTVNPPRRILDIATGTGTWAIEMSDEFPNAEIIGTDLSPIQPNYVPENVHFYIEDALEDWFYSNPLDYIFVRLATGVWSNFERDCARKAFDNLEPGGWFEAQEILPGMLCDDGTMPEDWPLKRLMEDLHDCAEQIDRSLRCAETYKQALVNVGFVDIQQITYKIPINNWPRERKWKELGSSA</sequence>
<dbReference type="OrthoDB" id="2013972at2759"/>
<dbReference type="AlphaFoldDB" id="M7SIT6"/>
<reference evidence="3" key="1">
    <citation type="journal article" date="2013" name="Genome Announc.">
        <title>Draft genome sequence of the grapevine dieback fungus Eutypa lata UCR-EL1.</title>
        <authorList>
            <person name="Blanco-Ulate B."/>
            <person name="Rolshausen P.E."/>
            <person name="Cantu D."/>
        </authorList>
    </citation>
    <scope>NUCLEOTIDE SEQUENCE [LARGE SCALE GENOMIC DNA]</scope>
    <source>
        <strain evidence="3">UCR-EL1</strain>
    </source>
</reference>
<dbReference type="HOGENOM" id="CLU_010595_2_3_1"/>
<keyword evidence="2" id="KW-0808">Transferase</keyword>
<dbReference type="InterPro" id="IPR029063">
    <property type="entry name" value="SAM-dependent_MTases_sf"/>
</dbReference>
<dbReference type="OMA" id="SIWELAP"/>
<protein>
    <submittedName>
        <fullName evidence="2">Putative methyltransferase domain-containing protein</fullName>
    </submittedName>
</protein>